<dbReference type="SUPFAM" id="SSF53850">
    <property type="entry name" value="Periplasmic binding protein-like II"/>
    <property type="match status" value="1"/>
</dbReference>
<evidence type="ECO:0000256" key="1">
    <source>
        <dbReference type="ARBA" id="ARBA00022729"/>
    </source>
</evidence>
<keyword evidence="5" id="KW-1185">Reference proteome</keyword>
<dbReference type="SMART" id="SM00062">
    <property type="entry name" value="PBPb"/>
    <property type="match status" value="1"/>
</dbReference>
<feature type="signal peptide" evidence="2">
    <location>
        <begin position="1"/>
        <end position="23"/>
    </location>
</feature>
<evidence type="ECO:0000259" key="3">
    <source>
        <dbReference type="SMART" id="SM00062"/>
    </source>
</evidence>
<evidence type="ECO:0000313" key="4">
    <source>
        <dbReference type="EMBL" id="MFD2205966.1"/>
    </source>
</evidence>
<sequence>MFRTLFSLLFSFLLCFWSSLASATTLHVSVFDLHPFGSRDAEGRGVGIIPEILQEISQETGLDLNVRVVPYKRMFFELETGDTDFAIFFRTTRSEQIATPKVRVYTLRNIVVGKRGIDLLAYNDLYRHTISVPRGTFYQEKFDNDPVLKKTLVPGFSNAVNQLLEDRAELVAGPEISIVYHLRNLGLSKDILGQSLFLSNRSAWLQVSERSKNLTPETLQILVDTVNKLHQNKIIENIMKKYN</sequence>
<evidence type="ECO:0000256" key="2">
    <source>
        <dbReference type="SAM" id="SignalP"/>
    </source>
</evidence>
<reference evidence="5" key="1">
    <citation type="journal article" date="2019" name="Int. J. Syst. Evol. Microbiol.">
        <title>The Global Catalogue of Microorganisms (GCM) 10K type strain sequencing project: providing services to taxonomists for standard genome sequencing and annotation.</title>
        <authorList>
            <consortium name="The Broad Institute Genomics Platform"/>
            <consortium name="The Broad Institute Genome Sequencing Center for Infectious Disease"/>
            <person name="Wu L."/>
            <person name="Ma J."/>
        </authorList>
    </citation>
    <scope>NUCLEOTIDE SEQUENCE [LARGE SCALE GENOMIC DNA]</scope>
    <source>
        <strain evidence="5">CGMCC 4.7192</strain>
    </source>
</reference>
<dbReference type="Gene3D" id="3.40.190.10">
    <property type="entry name" value="Periplasmic binding protein-like II"/>
    <property type="match status" value="2"/>
</dbReference>
<dbReference type="Pfam" id="PF00497">
    <property type="entry name" value="SBP_bac_3"/>
    <property type="match status" value="1"/>
</dbReference>
<dbReference type="EMBL" id="JBHUII010000004">
    <property type="protein sequence ID" value="MFD2205966.1"/>
    <property type="molecule type" value="Genomic_DNA"/>
</dbReference>
<evidence type="ECO:0000313" key="5">
    <source>
        <dbReference type="Proteomes" id="UP001597294"/>
    </source>
</evidence>
<proteinExistence type="predicted"/>
<dbReference type="PANTHER" id="PTHR35936:SF19">
    <property type="entry name" value="AMINO-ACID-BINDING PROTEIN YXEM-RELATED"/>
    <property type="match status" value="1"/>
</dbReference>
<feature type="chain" id="PRO_5047148335" evidence="2">
    <location>
        <begin position="24"/>
        <end position="243"/>
    </location>
</feature>
<dbReference type="InterPro" id="IPR001638">
    <property type="entry name" value="Solute-binding_3/MltF_N"/>
</dbReference>
<protein>
    <submittedName>
        <fullName evidence="4">Transporter substrate-binding domain-containing protein</fullName>
    </submittedName>
</protein>
<dbReference type="PANTHER" id="PTHR35936">
    <property type="entry name" value="MEMBRANE-BOUND LYTIC MUREIN TRANSGLYCOSYLASE F"/>
    <property type="match status" value="1"/>
</dbReference>
<gene>
    <name evidence="4" type="ORF">ACFSKO_10100</name>
</gene>
<comment type="caution">
    <text evidence="4">The sequence shown here is derived from an EMBL/GenBank/DDBJ whole genome shotgun (WGS) entry which is preliminary data.</text>
</comment>
<organism evidence="4 5">
    <name type="scientific">Kiloniella antarctica</name>
    <dbReference type="NCBI Taxonomy" id="1550907"/>
    <lineage>
        <taxon>Bacteria</taxon>
        <taxon>Pseudomonadati</taxon>
        <taxon>Pseudomonadota</taxon>
        <taxon>Alphaproteobacteria</taxon>
        <taxon>Rhodospirillales</taxon>
        <taxon>Kiloniellaceae</taxon>
        <taxon>Kiloniella</taxon>
    </lineage>
</organism>
<keyword evidence="1 2" id="KW-0732">Signal</keyword>
<dbReference type="Proteomes" id="UP001597294">
    <property type="component" value="Unassembled WGS sequence"/>
</dbReference>
<accession>A0ABW5BMA6</accession>
<name>A0ABW5BMA6_9PROT</name>
<feature type="domain" description="Solute-binding protein family 3/N-terminal" evidence="3">
    <location>
        <begin position="25"/>
        <end position="243"/>
    </location>
</feature>
<dbReference type="RefSeq" id="WP_380251090.1">
    <property type="nucleotide sequence ID" value="NZ_JBHUII010000004.1"/>
</dbReference>